<evidence type="ECO:0000256" key="2">
    <source>
        <dbReference type="SAM" id="MobiDB-lite"/>
    </source>
</evidence>
<dbReference type="CDD" id="cd00590">
    <property type="entry name" value="RRM_SF"/>
    <property type="match status" value="1"/>
</dbReference>
<dbReference type="PANTHER" id="PTHR15481">
    <property type="entry name" value="RIBONUCLEIC ACID BINDING PROTEIN S1"/>
    <property type="match status" value="1"/>
</dbReference>
<dbReference type="GO" id="GO:0005737">
    <property type="term" value="C:cytoplasm"/>
    <property type="evidence" value="ECO:0007669"/>
    <property type="project" value="TreeGrafter"/>
</dbReference>
<dbReference type="VEuPathDB" id="TriTrypDB:TcIL3000_0_59110"/>
<dbReference type="EMBL" id="CAEQ01001890">
    <property type="protein sequence ID" value="CCD15385.1"/>
    <property type="molecule type" value="Genomic_DNA"/>
</dbReference>
<reference evidence="3 4" key="2">
    <citation type="journal article" date="2012" name="Proc. Natl. Acad. Sci. U.S.A.">
        <title>Antigenic diversity is generated by distinct evolutionary mechanisms in African trypanosome species.</title>
        <authorList>
            <person name="Jackson A.P."/>
            <person name="Berry A."/>
            <person name="Aslett M."/>
            <person name="Allison H.C."/>
            <person name="Burton P."/>
            <person name="Vavrova-Anderson J."/>
            <person name="Brown R."/>
            <person name="Browne H."/>
            <person name="Corton N."/>
            <person name="Hauser H."/>
            <person name="Gamble J."/>
            <person name="Gilderthorp R."/>
            <person name="Marcello L."/>
            <person name="McQuillan J."/>
            <person name="Otto T.D."/>
            <person name="Quail M.A."/>
            <person name="Sanders M.J."/>
            <person name="van Tonder A."/>
            <person name="Ginger M.L."/>
            <person name="Field M.C."/>
            <person name="Barry J.D."/>
            <person name="Hertz-Fowler C."/>
            <person name="Berriman M."/>
        </authorList>
    </citation>
    <scope>NUCLEOTIDE SEQUENCE [LARGE SCALE GENOMIC DNA]</scope>
    <source>
        <strain evidence="3 4">IL3000</strain>
    </source>
</reference>
<dbReference type="GO" id="GO:0061574">
    <property type="term" value="C:ASAP complex"/>
    <property type="evidence" value="ECO:0007669"/>
    <property type="project" value="TreeGrafter"/>
</dbReference>
<evidence type="ECO:0000313" key="4">
    <source>
        <dbReference type="Proteomes" id="UP000000702"/>
    </source>
</evidence>
<keyword evidence="1" id="KW-0694">RNA-binding</keyword>
<organism evidence="3 4">
    <name type="scientific">Trypanosoma congolense (strain IL3000)</name>
    <dbReference type="NCBI Taxonomy" id="1068625"/>
    <lineage>
        <taxon>Eukaryota</taxon>
        <taxon>Discoba</taxon>
        <taxon>Euglenozoa</taxon>
        <taxon>Kinetoplastea</taxon>
        <taxon>Metakinetoplastina</taxon>
        <taxon>Trypanosomatida</taxon>
        <taxon>Trypanosomatidae</taxon>
        <taxon>Trypanosoma</taxon>
        <taxon>Nannomonas</taxon>
    </lineage>
</organism>
<dbReference type="InterPro" id="IPR012677">
    <property type="entry name" value="Nucleotide-bd_a/b_plait_sf"/>
</dbReference>
<name>F9WDN1_TRYCI</name>
<dbReference type="PANTHER" id="PTHR15481:SF0">
    <property type="entry name" value="LD23870P-RELATED"/>
    <property type="match status" value="1"/>
</dbReference>
<keyword evidence="4" id="KW-1185">Reference proteome</keyword>
<dbReference type="OMA" id="PMRENIA"/>
<gene>
    <name evidence="3" type="ORF">TCIL3000_0_59110</name>
</gene>
<proteinExistence type="predicted"/>
<dbReference type="SUPFAM" id="SSF54928">
    <property type="entry name" value="RNA-binding domain, RBD"/>
    <property type="match status" value="1"/>
</dbReference>
<accession>F9WDN1</accession>
<reference evidence="4" key="1">
    <citation type="submission" date="2011-07" db="EMBL/GenBank/DDBJ databases">
        <title>Divergent evolution of antigenic variation in African trypanosomes.</title>
        <authorList>
            <person name="Jackson A.P."/>
            <person name="Berry A."/>
            <person name="Allison H.C."/>
            <person name="Burton P."/>
            <person name="Anderson J."/>
            <person name="Aslett M."/>
            <person name="Brown R."/>
            <person name="Corton N."/>
            <person name="Harris D."/>
            <person name="Hauser H."/>
            <person name="Gamble J."/>
            <person name="Gilderthorp R."/>
            <person name="McQuillan J."/>
            <person name="Quail M.A."/>
            <person name="Sanders M."/>
            <person name="Van Tonder A."/>
            <person name="Ginger M.L."/>
            <person name="Donelson J.E."/>
            <person name="Field M.C."/>
            <person name="Barry J.D."/>
            <person name="Berriman M."/>
            <person name="Hertz-Fowler C."/>
        </authorList>
    </citation>
    <scope>NUCLEOTIDE SEQUENCE [LARGE SCALE GENOMIC DNA]</scope>
    <source>
        <strain evidence="4">IL3000</strain>
    </source>
</reference>
<dbReference type="GO" id="GO:0000398">
    <property type="term" value="P:mRNA splicing, via spliceosome"/>
    <property type="evidence" value="ECO:0007669"/>
    <property type="project" value="TreeGrafter"/>
</dbReference>
<feature type="compositionally biased region" description="Basic residues" evidence="2">
    <location>
        <begin position="101"/>
        <end position="120"/>
    </location>
</feature>
<dbReference type="GO" id="GO:0005654">
    <property type="term" value="C:nucleoplasm"/>
    <property type="evidence" value="ECO:0007669"/>
    <property type="project" value="TreeGrafter"/>
</dbReference>
<feature type="compositionally biased region" description="Basic residues" evidence="2">
    <location>
        <begin position="130"/>
        <end position="148"/>
    </location>
</feature>
<evidence type="ECO:0000256" key="1">
    <source>
        <dbReference type="ARBA" id="ARBA00022884"/>
    </source>
</evidence>
<dbReference type="GO" id="GO:0003723">
    <property type="term" value="F:RNA binding"/>
    <property type="evidence" value="ECO:0007669"/>
    <property type="project" value="UniProtKB-KW"/>
</dbReference>
<protein>
    <submittedName>
        <fullName evidence="3">WGS project CAEQ00000000 data, annotated contig 2383</fullName>
    </submittedName>
</protein>
<evidence type="ECO:0000313" key="3">
    <source>
        <dbReference type="EMBL" id="CCD15385.1"/>
    </source>
</evidence>
<dbReference type="Gene3D" id="3.30.70.330">
    <property type="match status" value="1"/>
</dbReference>
<dbReference type="Proteomes" id="UP000000702">
    <property type="component" value="Unassembled WGS sequence"/>
</dbReference>
<dbReference type="AlphaFoldDB" id="F9WDN1"/>
<dbReference type="InterPro" id="IPR035979">
    <property type="entry name" value="RBD_domain_sf"/>
</dbReference>
<sequence>MSEEIVARLSNLPTSITDAHLRELIEPFARVRRVIMPKPVLWQECPTGRAEIMGYTNEDTKLVYVHLHGSIIDGNRINVSFAKIAHDTRKGSSRSFASGCRRVRHRTRSASRDKRKRRRKDSISKDGHRGRGGRRARHSSTPRRRRPSRSSTPSPSIRKRHSSSETSVSRSRSPSWS</sequence>
<feature type="compositionally biased region" description="Low complexity" evidence="2">
    <location>
        <begin position="164"/>
        <end position="177"/>
    </location>
</feature>
<comment type="caution">
    <text evidence="3">The sequence shown here is derived from an EMBL/GenBank/DDBJ whole genome shotgun (WGS) entry which is preliminary data.</text>
</comment>
<feature type="region of interest" description="Disordered" evidence="2">
    <location>
        <begin position="87"/>
        <end position="177"/>
    </location>
</feature>